<evidence type="ECO:0008006" key="4">
    <source>
        <dbReference type="Google" id="ProtNLM"/>
    </source>
</evidence>
<feature type="non-terminal residue" evidence="1">
    <location>
        <position position="210"/>
    </location>
</feature>
<dbReference type="AlphaFoldDB" id="A0A085M1N1"/>
<reference evidence="1 3" key="1">
    <citation type="journal article" date="2014" name="Nat. Genet.">
        <title>Genome and transcriptome of the porcine whipworm Trichuris suis.</title>
        <authorList>
            <person name="Jex A.R."/>
            <person name="Nejsum P."/>
            <person name="Schwarz E.M."/>
            <person name="Hu L."/>
            <person name="Young N.D."/>
            <person name="Hall R.S."/>
            <person name="Korhonen P.K."/>
            <person name="Liao S."/>
            <person name="Thamsborg S."/>
            <person name="Xia J."/>
            <person name="Xu P."/>
            <person name="Wang S."/>
            <person name="Scheerlinck J.P."/>
            <person name="Hofmann A."/>
            <person name="Sternberg P.W."/>
            <person name="Wang J."/>
            <person name="Gasser R.B."/>
        </authorList>
    </citation>
    <scope>NUCLEOTIDE SEQUENCE [LARGE SCALE GENOMIC DNA]</scope>
    <source>
        <strain evidence="2">DCEP-RM93F</strain>
        <strain evidence="1">DCEP-RM93M</strain>
    </source>
</reference>
<evidence type="ECO:0000313" key="3">
    <source>
        <dbReference type="Proteomes" id="UP000030764"/>
    </source>
</evidence>
<dbReference type="Proteomes" id="UP000030764">
    <property type="component" value="Unassembled WGS sequence"/>
</dbReference>
<dbReference type="EMBL" id="KL367640">
    <property type="protein sequence ID" value="KFD60982.1"/>
    <property type="molecule type" value="Genomic_DNA"/>
</dbReference>
<accession>A0A085M1N1</accession>
<sequence>MRLSLLPLRKEAFSRPRLFLQLRKFMAFPRLRLKPSWEYVWPDVDGEMVISLADQIASVLSPFAKKKGKSSAHDEHTCSIAKASFVLGANHVLRELERGNLCVLMFDRDFLRPSAVSEAVASLAISKSVHLATVRNLSSLIARRLGFHSLAAFGIRTSFHNAFEPFVTSLKSSLTFVSITQFGASGKFHYIPPICMRFKTERKVKAIKKR</sequence>
<evidence type="ECO:0000313" key="1">
    <source>
        <dbReference type="EMBL" id="KFD51127.1"/>
    </source>
</evidence>
<protein>
    <recommendedName>
        <fullName evidence="4">Ribosomal protein L7Ae/L30e/S12e/Gadd45 domain-containing protein</fullName>
    </recommendedName>
</protein>
<evidence type="ECO:0000313" key="2">
    <source>
        <dbReference type="EMBL" id="KFD60982.1"/>
    </source>
</evidence>
<gene>
    <name evidence="1" type="ORF">M513_08027</name>
    <name evidence="2" type="ORF">M514_08027</name>
</gene>
<dbReference type="EMBL" id="KL363243">
    <property type="protein sequence ID" value="KFD51127.1"/>
    <property type="molecule type" value="Genomic_DNA"/>
</dbReference>
<keyword evidence="3" id="KW-1185">Reference proteome</keyword>
<proteinExistence type="predicted"/>
<organism evidence="1 3">
    <name type="scientific">Trichuris suis</name>
    <name type="common">pig whipworm</name>
    <dbReference type="NCBI Taxonomy" id="68888"/>
    <lineage>
        <taxon>Eukaryota</taxon>
        <taxon>Metazoa</taxon>
        <taxon>Ecdysozoa</taxon>
        <taxon>Nematoda</taxon>
        <taxon>Enoplea</taxon>
        <taxon>Dorylaimia</taxon>
        <taxon>Trichinellida</taxon>
        <taxon>Trichuridae</taxon>
        <taxon>Trichuris</taxon>
    </lineage>
</organism>
<dbReference type="Proteomes" id="UP000030758">
    <property type="component" value="Unassembled WGS sequence"/>
</dbReference>
<name>A0A085M1N1_9BILA</name>